<feature type="domain" description="Acyl-CoA dehydrogenase C-terminal" evidence="2">
    <location>
        <begin position="254"/>
        <end position="383"/>
    </location>
</feature>
<dbReference type="PANTHER" id="PTHR43884:SF12">
    <property type="entry name" value="ISOVALERYL-COA DEHYDROGENASE, MITOCHONDRIAL-RELATED"/>
    <property type="match status" value="1"/>
</dbReference>
<name>A0A3N2H1B3_9PSEU</name>
<dbReference type="Proteomes" id="UP000274843">
    <property type="component" value="Unassembled WGS sequence"/>
</dbReference>
<dbReference type="RefSeq" id="WP_123685247.1">
    <property type="nucleotide sequence ID" value="NZ_JBHXOR010000059.1"/>
</dbReference>
<dbReference type="InterPro" id="IPR037069">
    <property type="entry name" value="AcylCoA_DH/ox_N_sf"/>
</dbReference>
<dbReference type="SUPFAM" id="SSF47203">
    <property type="entry name" value="Acyl-CoA dehydrogenase C-terminal domain-like"/>
    <property type="match status" value="1"/>
</dbReference>
<dbReference type="Gene3D" id="1.10.540.10">
    <property type="entry name" value="Acyl-CoA dehydrogenase/oxidase, N-terminal domain"/>
    <property type="match status" value="1"/>
</dbReference>
<evidence type="ECO:0000256" key="1">
    <source>
        <dbReference type="ARBA" id="ARBA00023002"/>
    </source>
</evidence>
<evidence type="ECO:0000313" key="4">
    <source>
        <dbReference type="Proteomes" id="UP000274843"/>
    </source>
</evidence>
<dbReference type="InterPro" id="IPR036250">
    <property type="entry name" value="AcylCo_DH-like_C"/>
</dbReference>
<protein>
    <submittedName>
        <fullName evidence="3">Alkylation response protein AidB-like acyl-CoA dehydrogenase</fullName>
    </submittedName>
</protein>
<reference evidence="3 4" key="1">
    <citation type="submission" date="2018-11" db="EMBL/GenBank/DDBJ databases">
        <title>Sequencing the genomes of 1000 actinobacteria strains.</title>
        <authorList>
            <person name="Klenk H.-P."/>
        </authorList>
    </citation>
    <scope>NUCLEOTIDE SEQUENCE [LARGE SCALE GENOMIC DNA]</scope>
    <source>
        <strain evidence="3 4">DSM 44348</strain>
    </source>
</reference>
<dbReference type="InterPro" id="IPR009100">
    <property type="entry name" value="AcylCoA_DH/oxidase_NM_dom_sf"/>
</dbReference>
<sequence length="412" mass="44055">MSVSTQFREIPAWPAAPASYDEVVDRARALRPRIAELGVEVDARGVDPTEAMRLLGEAGLQRANVPVEFGGLWTGGTFAGWDRVVEAALEVTAGDGSTGQCWSTTALQAREVMSAPLPVSTKQALADELISQGRRIVASNAETGGTGPVTGRRVDGGVVVNGVKTFNTNSGGGGRDLANVSFRLTGPDGATSRHHALIRLDAPGVEVHGDWDNMGQRGTISQTITYAEVFVPDGWHYAAPESEVVFVDLVLPGHALLLQGIGEGAYAAMLEYLRGLNRASMPMFASAMEDPLMHRQIGEMAAELAAGRAYLLDTCRKLANSDDTTDLRALMTEFFKVKVVCTTAALDVTARVHDLTGARSTANKYRLDRFWRNARTFASHDSIDAKNAFVGAAELNGEIPDAGRYLPGVRKA</sequence>
<dbReference type="Gene3D" id="2.40.110.10">
    <property type="entry name" value="Butyryl-CoA Dehydrogenase, subunit A, domain 2"/>
    <property type="match status" value="1"/>
</dbReference>
<dbReference type="GO" id="GO:0008470">
    <property type="term" value="F:3-methylbutanoyl-CoA dehydrogenase activity"/>
    <property type="evidence" value="ECO:0007669"/>
    <property type="project" value="TreeGrafter"/>
</dbReference>
<proteinExistence type="predicted"/>
<dbReference type="GeneID" id="301846407"/>
<dbReference type="GO" id="GO:0050660">
    <property type="term" value="F:flavin adenine dinucleotide binding"/>
    <property type="evidence" value="ECO:0007669"/>
    <property type="project" value="InterPro"/>
</dbReference>
<keyword evidence="4" id="KW-1185">Reference proteome</keyword>
<dbReference type="InterPro" id="IPR046373">
    <property type="entry name" value="Acyl-CoA_Oxase/DH_mid-dom_sf"/>
</dbReference>
<dbReference type="Pfam" id="PF08028">
    <property type="entry name" value="Acyl-CoA_dh_2"/>
    <property type="match status" value="1"/>
</dbReference>
<evidence type="ECO:0000313" key="3">
    <source>
        <dbReference type="EMBL" id="ROS42706.1"/>
    </source>
</evidence>
<keyword evidence="1" id="KW-0560">Oxidoreductase</keyword>
<accession>A0A3N2H1B3</accession>
<dbReference type="GO" id="GO:0006552">
    <property type="term" value="P:L-leucine catabolic process"/>
    <property type="evidence" value="ECO:0007669"/>
    <property type="project" value="TreeGrafter"/>
</dbReference>
<dbReference type="SUPFAM" id="SSF56645">
    <property type="entry name" value="Acyl-CoA dehydrogenase NM domain-like"/>
    <property type="match status" value="1"/>
</dbReference>
<dbReference type="InterPro" id="IPR013107">
    <property type="entry name" value="Acyl-CoA_DH_C"/>
</dbReference>
<dbReference type="PANTHER" id="PTHR43884">
    <property type="entry name" value="ACYL-COA DEHYDROGENASE"/>
    <property type="match status" value="1"/>
</dbReference>
<evidence type="ECO:0000259" key="2">
    <source>
        <dbReference type="Pfam" id="PF08028"/>
    </source>
</evidence>
<dbReference type="EMBL" id="RKHY01000001">
    <property type="protein sequence ID" value="ROS42706.1"/>
    <property type="molecule type" value="Genomic_DNA"/>
</dbReference>
<comment type="caution">
    <text evidence="3">The sequence shown here is derived from an EMBL/GenBank/DDBJ whole genome shotgun (WGS) entry which is preliminary data.</text>
</comment>
<organism evidence="3 4">
    <name type="scientific">Amycolatopsis thermoflava</name>
    <dbReference type="NCBI Taxonomy" id="84480"/>
    <lineage>
        <taxon>Bacteria</taxon>
        <taxon>Bacillati</taxon>
        <taxon>Actinomycetota</taxon>
        <taxon>Actinomycetes</taxon>
        <taxon>Pseudonocardiales</taxon>
        <taxon>Pseudonocardiaceae</taxon>
        <taxon>Amycolatopsis</taxon>
        <taxon>Amycolatopsis methanolica group</taxon>
    </lineage>
</organism>
<gene>
    <name evidence="3" type="ORF">EDD35_5102</name>
</gene>
<dbReference type="PIRSF" id="PIRSF016578">
    <property type="entry name" value="HsaA"/>
    <property type="match status" value="1"/>
</dbReference>
<dbReference type="Gene3D" id="1.20.140.10">
    <property type="entry name" value="Butyryl-CoA Dehydrogenase, subunit A, domain 3"/>
    <property type="match status" value="1"/>
</dbReference>
<dbReference type="AlphaFoldDB" id="A0A3N2H1B3"/>